<comment type="caution">
    <text evidence="4">The sequence shown here is derived from an EMBL/GenBank/DDBJ whole genome shotgun (WGS) entry which is preliminary data.</text>
</comment>
<dbReference type="GO" id="GO:0050661">
    <property type="term" value="F:NADP binding"/>
    <property type="evidence" value="ECO:0007669"/>
    <property type="project" value="InterPro"/>
</dbReference>
<sequence length="619" mass="70204">MRIDIPNVTESITASGSEIESVLQRAHLRSLHMALVQITRDESLLTSRHSERETLIPLALSVIESMPGVYQPLDRDMLGAEFVHKMMQTMVQGNVPKEYVPMMMQQMSLLKPVNKYGDHPASCSTDLKVAVIGAGMSGILAAIRLKEAGIPFVVYEKNSEVGGTWLENSYPGCRVDVPSHFYCYSFAPNHDWSSNFSPRNELLDYFKSVVDKYDLRQHIQFQSDIKSIEYIKNGCWNLTTVEGKKETFRSVISAVGQLNRPKLPDIKGLADFGGCLLHSAAWDEHVNLRGKKIVVIGSGASAFQLVPEIVDKARHTSVVQRSAPWLFPTPDYHDEVDIGHQWLLKHLPYYANWYRFWLFWTGCDAFLESLKVDSNWSGARSVSAANEKLRKSVSEYMANQIHDYSLLEKIIPNYPPGAKRPLRDNGRWLSALQRDNVDLITESISQVTAEGIQLKSGSFVDADVIICATGFQADQFLAPMEIIGRDGLSLHDFWGNNPQAYLGMTVPNFPNLFCLYGPNTNLVHGGSIIFHSECQINYIMNCLSELLDKGHRSMEPRMEVMDKFSERIEQANNKRAWGVPGVQSWYKNSEGRVTQNWPFRLVDYWSETSQMKVEDYIWQ</sequence>
<keyword evidence="1" id="KW-0285">Flavoprotein</keyword>
<dbReference type="PANTHER" id="PTHR42877:SF4">
    <property type="entry name" value="FAD_NAD(P)-BINDING DOMAIN-CONTAINING PROTEIN-RELATED"/>
    <property type="match status" value="1"/>
</dbReference>
<dbReference type="Gene3D" id="3.50.50.60">
    <property type="entry name" value="FAD/NAD(P)-binding domain"/>
    <property type="match status" value="3"/>
</dbReference>
<keyword evidence="2" id="KW-0274">FAD</keyword>
<evidence type="ECO:0000313" key="5">
    <source>
        <dbReference type="Proteomes" id="UP000316199"/>
    </source>
</evidence>
<dbReference type="AlphaFoldDB" id="A0A520RZH1"/>
<evidence type="ECO:0000256" key="2">
    <source>
        <dbReference type="ARBA" id="ARBA00022827"/>
    </source>
</evidence>
<dbReference type="Pfam" id="PF00743">
    <property type="entry name" value="FMO-like"/>
    <property type="match status" value="1"/>
</dbReference>
<keyword evidence="3" id="KW-0560">Oxidoreductase</keyword>
<proteinExistence type="predicted"/>
<dbReference type="EMBL" id="SHAG01000029">
    <property type="protein sequence ID" value="RZO75623.1"/>
    <property type="molecule type" value="Genomic_DNA"/>
</dbReference>
<evidence type="ECO:0000313" key="4">
    <source>
        <dbReference type="EMBL" id="RZO75623.1"/>
    </source>
</evidence>
<protein>
    <submittedName>
        <fullName evidence="4">NAD(P)/FAD-dependent oxidoreductase</fullName>
    </submittedName>
</protein>
<dbReference type="Proteomes" id="UP000316199">
    <property type="component" value="Unassembled WGS sequence"/>
</dbReference>
<evidence type="ECO:0000256" key="1">
    <source>
        <dbReference type="ARBA" id="ARBA00022630"/>
    </source>
</evidence>
<reference evidence="4 5" key="1">
    <citation type="submission" date="2019-02" db="EMBL/GenBank/DDBJ databases">
        <title>Prokaryotic population dynamics and viral predation in marine succession experiment using metagenomics: the confinement effect.</title>
        <authorList>
            <person name="Haro-Moreno J.M."/>
            <person name="Rodriguez-Valera F."/>
            <person name="Lopez-Perez M."/>
        </authorList>
    </citation>
    <scope>NUCLEOTIDE SEQUENCE [LARGE SCALE GENOMIC DNA]</scope>
    <source>
        <strain evidence="4">MED-G157</strain>
    </source>
</reference>
<dbReference type="PRINTS" id="PR00469">
    <property type="entry name" value="PNDRDTASEII"/>
</dbReference>
<dbReference type="GO" id="GO:0004499">
    <property type="term" value="F:N,N-dimethylaniline monooxygenase activity"/>
    <property type="evidence" value="ECO:0007669"/>
    <property type="project" value="InterPro"/>
</dbReference>
<evidence type="ECO:0000256" key="3">
    <source>
        <dbReference type="ARBA" id="ARBA00023002"/>
    </source>
</evidence>
<dbReference type="SUPFAM" id="SSF51905">
    <property type="entry name" value="FAD/NAD(P)-binding domain"/>
    <property type="match status" value="2"/>
</dbReference>
<dbReference type="PANTHER" id="PTHR42877">
    <property type="entry name" value="L-ORNITHINE N(5)-MONOOXYGENASE-RELATED"/>
    <property type="match status" value="1"/>
</dbReference>
<dbReference type="InterPro" id="IPR051209">
    <property type="entry name" value="FAD-bind_Monooxygenase_sf"/>
</dbReference>
<gene>
    <name evidence="4" type="ORF">EVA68_06575</name>
</gene>
<dbReference type="InterPro" id="IPR020946">
    <property type="entry name" value="Flavin_mOase-like"/>
</dbReference>
<organism evidence="4 5">
    <name type="scientific">OM182 bacterium</name>
    <dbReference type="NCBI Taxonomy" id="2510334"/>
    <lineage>
        <taxon>Bacteria</taxon>
        <taxon>Pseudomonadati</taxon>
        <taxon>Pseudomonadota</taxon>
        <taxon>Gammaproteobacteria</taxon>
        <taxon>OMG group</taxon>
        <taxon>OM182 clade</taxon>
    </lineage>
</organism>
<accession>A0A520RZH1</accession>
<name>A0A520RZH1_9GAMM</name>
<dbReference type="InterPro" id="IPR036188">
    <property type="entry name" value="FAD/NAD-bd_sf"/>
</dbReference>
<dbReference type="GO" id="GO:0050660">
    <property type="term" value="F:flavin adenine dinucleotide binding"/>
    <property type="evidence" value="ECO:0007669"/>
    <property type="project" value="InterPro"/>
</dbReference>